<dbReference type="Pfam" id="PF24883">
    <property type="entry name" value="NPHP3_N"/>
    <property type="match status" value="1"/>
</dbReference>
<gene>
    <name evidence="4" type="ORF">BJX66DRAFT_138756</name>
</gene>
<dbReference type="EMBL" id="JBFTWV010000265">
    <property type="protein sequence ID" value="KAL2783137.1"/>
    <property type="molecule type" value="Genomic_DNA"/>
</dbReference>
<feature type="domain" description="NWD NACHT-NTPase N-terminal" evidence="2">
    <location>
        <begin position="1"/>
        <end position="163"/>
    </location>
</feature>
<dbReference type="InterPro" id="IPR056884">
    <property type="entry name" value="NPHP3-like_N"/>
</dbReference>
<evidence type="ECO:0000256" key="1">
    <source>
        <dbReference type="ARBA" id="ARBA00022737"/>
    </source>
</evidence>
<name>A0ABR4FIS6_9EURO</name>
<dbReference type="Pfam" id="PF17100">
    <property type="entry name" value="NACHT_N"/>
    <property type="match status" value="1"/>
</dbReference>
<feature type="domain" description="Nephrocystin 3-like N-terminal" evidence="3">
    <location>
        <begin position="243"/>
        <end position="309"/>
    </location>
</feature>
<dbReference type="Proteomes" id="UP001610563">
    <property type="component" value="Unassembled WGS sequence"/>
</dbReference>
<evidence type="ECO:0000313" key="4">
    <source>
        <dbReference type="EMBL" id="KAL2783137.1"/>
    </source>
</evidence>
<keyword evidence="5" id="KW-1185">Reference proteome</keyword>
<comment type="caution">
    <text evidence="4">The sequence shown here is derived from an EMBL/GenBank/DDBJ whole genome shotgun (WGS) entry which is preliminary data.</text>
</comment>
<proteinExistence type="predicted"/>
<evidence type="ECO:0000313" key="5">
    <source>
        <dbReference type="Proteomes" id="UP001610563"/>
    </source>
</evidence>
<accession>A0ABR4FIS6</accession>
<reference evidence="4 5" key="1">
    <citation type="submission" date="2024-07" db="EMBL/GenBank/DDBJ databases">
        <title>Section-level genome sequencing and comparative genomics of Aspergillus sections Usti and Cavernicolus.</title>
        <authorList>
            <consortium name="Lawrence Berkeley National Laboratory"/>
            <person name="Nybo J.L."/>
            <person name="Vesth T.C."/>
            <person name="Theobald S."/>
            <person name="Frisvad J.C."/>
            <person name="Larsen T.O."/>
            <person name="Kjaerboelling I."/>
            <person name="Rothschild-Mancinelli K."/>
            <person name="Lyhne E.K."/>
            <person name="Kogle M.E."/>
            <person name="Barry K."/>
            <person name="Clum A."/>
            <person name="Na H."/>
            <person name="Ledsgaard L."/>
            <person name="Lin J."/>
            <person name="Lipzen A."/>
            <person name="Kuo A."/>
            <person name="Riley R."/>
            <person name="Mondo S."/>
            <person name="Labutti K."/>
            <person name="Haridas S."/>
            <person name="Pangalinan J."/>
            <person name="Salamov A.A."/>
            <person name="Simmons B.A."/>
            <person name="Magnuson J.K."/>
            <person name="Chen J."/>
            <person name="Drula E."/>
            <person name="Henrissat B."/>
            <person name="Wiebenga A."/>
            <person name="Lubbers R.J."/>
            <person name="Gomes A.C."/>
            <person name="Makela M.R."/>
            <person name="Stajich J."/>
            <person name="Grigoriev I.V."/>
            <person name="Mortensen U.H."/>
            <person name="De Vries R.P."/>
            <person name="Baker S.E."/>
            <person name="Andersen M.R."/>
        </authorList>
    </citation>
    <scope>NUCLEOTIDE SEQUENCE [LARGE SCALE GENOMIC DNA]</scope>
    <source>
        <strain evidence="4 5">CBS 209.92</strain>
    </source>
</reference>
<sequence>MEELVEVGIKRLHGVNSWVERGIQSVLEVSSVIGTALQPVPQAALAWVGVSFALQVLVNATAENRSLHEGVSYVAMRMGWYCELSQLLLRENSNSSGLPAHLRLKFRDRIRKLYTVLLSYLMKSVCSCYQSRVFRYFQNTLKLNHWEGGLKEIREAEQFIQHDVTQYSTQQVRLELVELATAAQNRHAELLTKIDKAALDYAAQTTATNRDEPDNQLLRQLCLTDPRDDTVRIEQTKDKLLEGSCNWMFDRSDFADRLKGDSSSLYWIKSGPVKGKTMLMIGIIKEMCKKLTDAIVSVFFCQNTDPSLNNRCLRMVPRAYGTQSRVILSHP</sequence>
<organism evidence="4 5">
    <name type="scientific">Aspergillus keveii</name>
    <dbReference type="NCBI Taxonomy" id="714993"/>
    <lineage>
        <taxon>Eukaryota</taxon>
        <taxon>Fungi</taxon>
        <taxon>Dikarya</taxon>
        <taxon>Ascomycota</taxon>
        <taxon>Pezizomycotina</taxon>
        <taxon>Eurotiomycetes</taxon>
        <taxon>Eurotiomycetidae</taxon>
        <taxon>Eurotiales</taxon>
        <taxon>Aspergillaceae</taxon>
        <taxon>Aspergillus</taxon>
        <taxon>Aspergillus subgen. Nidulantes</taxon>
    </lineage>
</organism>
<evidence type="ECO:0000259" key="3">
    <source>
        <dbReference type="Pfam" id="PF24883"/>
    </source>
</evidence>
<protein>
    <recommendedName>
        <fullName evidence="6">NWD NACHT-NTPase N-terminal domain-containing protein</fullName>
    </recommendedName>
</protein>
<evidence type="ECO:0008006" key="6">
    <source>
        <dbReference type="Google" id="ProtNLM"/>
    </source>
</evidence>
<keyword evidence="1" id="KW-0677">Repeat</keyword>
<dbReference type="InterPro" id="IPR031359">
    <property type="entry name" value="NACHT_N"/>
</dbReference>
<evidence type="ECO:0000259" key="2">
    <source>
        <dbReference type="Pfam" id="PF17100"/>
    </source>
</evidence>